<dbReference type="InterPro" id="IPR038286">
    <property type="entry name" value="IPK_sf"/>
</dbReference>
<name>A0A182TR19_9DIPT</name>
<evidence type="ECO:0000256" key="3">
    <source>
        <dbReference type="ARBA" id="ARBA00022741"/>
    </source>
</evidence>
<dbReference type="AlphaFoldDB" id="A0A182TR19"/>
<evidence type="ECO:0000313" key="11">
    <source>
        <dbReference type="Proteomes" id="UP000075902"/>
    </source>
</evidence>
<dbReference type="EnsemblMetazoa" id="AMEC006799-RA">
    <property type="protein sequence ID" value="AMEC006799-PA"/>
    <property type="gene ID" value="AMEC006799"/>
</dbReference>
<keyword evidence="3" id="KW-0547">Nucleotide-binding</keyword>
<dbReference type="EC" id="2.7.-.-" evidence="8"/>
<organism evidence="10 11">
    <name type="scientific">Anopheles melas</name>
    <dbReference type="NCBI Taxonomy" id="34690"/>
    <lineage>
        <taxon>Eukaryota</taxon>
        <taxon>Metazoa</taxon>
        <taxon>Ecdysozoa</taxon>
        <taxon>Arthropoda</taxon>
        <taxon>Hexapoda</taxon>
        <taxon>Insecta</taxon>
        <taxon>Pterygota</taxon>
        <taxon>Neoptera</taxon>
        <taxon>Endopterygota</taxon>
        <taxon>Diptera</taxon>
        <taxon>Nematocera</taxon>
        <taxon>Culicoidea</taxon>
        <taxon>Culicidae</taxon>
        <taxon>Anophelinae</taxon>
        <taxon>Anopheles</taxon>
    </lineage>
</organism>
<dbReference type="GO" id="GO:0008440">
    <property type="term" value="F:inositol-1,4,5-trisphosphate 3-kinase activity"/>
    <property type="evidence" value="ECO:0007669"/>
    <property type="project" value="TreeGrafter"/>
</dbReference>
<comment type="catalytic activity">
    <reaction evidence="7">
        <text>1D-myo-inositol 1,3,4,6-tetrakisphosphate + ATP = 1D-myo-inositol 1,3,4,5,6-pentakisphosphate + ADP + H(+)</text>
        <dbReference type="Rhea" id="RHEA:12717"/>
        <dbReference type="ChEBI" id="CHEBI:15378"/>
        <dbReference type="ChEBI" id="CHEBI:30616"/>
        <dbReference type="ChEBI" id="CHEBI:57660"/>
        <dbReference type="ChEBI" id="CHEBI:57733"/>
        <dbReference type="ChEBI" id="CHEBI:456216"/>
        <dbReference type="EC" id="2.7.1.140"/>
    </reaction>
</comment>
<evidence type="ECO:0000256" key="6">
    <source>
        <dbReference type="ARBA" id="ARBA00036164"/>
    </source>
</evidence>
<evidence type="ECO:0000256" key="4">
    <source>
        <dbReference type="ARBA" id="ARBA00022777"/>
    </source>
</evidence>
<sequence>MSQGDGPAPSNLPAGVSLLENQVAGHTAAQGCLGLLKPTGDGDDAGTVLKPTGKVQCGIREIAFYERLEEVRRRCGDAEEETLWTALLRVVPQYYGHPKLTVDGREVEFIQLEDLTAGLEWPCIMDVKIGRRTWDPLATPEKRRAEEGKYKACRQRYGLCIPGFQFYAVRKGGALVRHGKDYGKRLTEDNIRDAFLLYLNATEDGRLSRTLLERFLADLRIIRDWARKQTTFRLYSSSVLLVYDAAQLGQRGDSALQRNTSLNASNGQTAAAPLSVKARMIDFAHAFPADASEAGTVDDNYLQGVESLVGLFEQFLAADGNCPALPEGFLPLPCQVAGHAFHKGTDSLGLLKSVDDGSVLKPIAKLLAGQRELKFYQQIQQAMAEQQRTELALLRELTPQYRGHRQLPIDGELIDFMQLEDLTQGMLEPCIMDVKIGRRSWDPTATEEKRRYEASKYVESREAYGFCIPGFQFYSLQAGRLQRYGKEYGKKLTEATVKDAVRRFLNADAGGLCRQQLIQFLTDLWNIQKWARTQTSYRLYASSVLLVYDARRLKPVLLHGGRKSPRTPNPPTTPTTSAGMKGAGAGSSNPGSPVFCTNAINELGDVEPLQHYFQIQRSHSTNHNYEQDIKIMKENYTFMLDNLVGSYEEKIWAKARMIDFAHTFPVAPTEQPSVDRNYLEGIDNLVKLFEGLLQDCEIQNTPRQGVA</sequence>
<dbReference type="SUPFAM" id="SSF56104">
    <property type="entry name" value="SAICAR synthase-like"/>
    <property type="match status" value="2"/>
</dbReference>
<dbReference type="GO" id="GO:0005737">
    <property type="term" value="C:cytoplasm"/>
    <property type="evidence" value="ECO:0007669"/>
    <property type="project" value="TreeGrafter"/>
</dbReference>
<evidence type="ECO:0000313" key="10">
    <source>
        <dbReference type="EnsemblMetazoa" id="AMEC006799-PA"/>
    </source>
</evidence>
<feature type="compositionally biased region" description="Low complexity" evidence="9">
    <location>
        <begin position="574"/>
        <end position="589"/>
    </location>
</feature>
<dbReference type="STRING" id="34690.A0A182TR19"/>
<proteinExistence type="inferred from homology"/>
<dbReference type="InterPro" id="IPR005522">
    <property type="entry name" value="IPK"/>
</dbReference>
<evidence type="ECO:0000256" key="1">
    <source>
        <dbReference type="ARBA" id="ARBA00007374"/>
    </source>
</evidence>
<comment type="similarity">
    <text evidence="1 8">Belongs to the inositol phosphokinase (IPK) family.</text>
</comment>
<keyword evidence="4 8" id="KW-0418">Kinase</keyword>
<comment type="catalytic activity">
    <reaction evidence="6">
        <text>1D-myo-inositol 1,4,5-trisphosphate + 2 ATP = 1D-myo-inositol 1,3,4,5,6-pentakisphosphate + 2 ADP + 2 H(+)</text>
        <dbReference type="Rhea" id="RHEA:32359"/>
        <dbReference type="ChEBI" id="CHEBI:15378"/>
        <dbReference type="ChEBI" id="CHEBI:30616"/>
        <dbReference type="ChEBI" id="CHEBI:57733"/>
        <dbReference type="ChEBI" id="CHEBI:203600"/>
        <dbReference type="ChEBI" id="CHEBI:456216"/>
        <dbReference type="EC" id="2.7.1.151"/>
    </reaction>
</comment>
<dbReference type="VEuPathDB" id="VectorBase:AMEC006799"/>
<reference evidence="11" key="1">
    <citation type="submission" date="2014-01" db="EMBL/GenBank/DDBJ databases">
        <title>The Genome Sequence of Anopheles melas CM1001059_A (V2).</title>
        <authorList>
            <consortium name="The Broad Institute Genomics Platform"/>
            <person name="Neafsey D.E."/>
            <person name="Besansky N."/>
            <person name="Howell P."/>
            <person name="Walton C."/>
            <person name="Young S.K."/>
            <person name="Zeng Q."/>
            <person name="Gargeya S."/>
            <person name="Fitzgerald M."/>
            <person name="Haas B."/>
            <person name="Abouelleil A."/>
            <person name="Allen A.W."/>
            <person name="Alvarado L."/>
            <person name="Arachchi H.M."/>
            <person name="Berlin A.M."/>
            <person name="Chapman S.B."/>
            <person name="Gainer-Dewar J."/>
            <person name="Goldberg J."/>
            <person name="Griggs A."/>
            <person name="Gujja S."/>
            <person name="Hansen M."/>
            <person name="Howarth C."/>
            <person name="Imamovic A."/>
            <person name="Ireland A."/>
            <person name="Larimer J."/>
            <person name="McCowan C."/>
            <person name="Murphy C."/>
            <person name="Pearson M."/>
            <person name="Poon T.W."/>
            <person name="Priest M."/>
            <person name="Roberts A."/>
            <person name="Saif S."/>
            <person name="Shea T."/>
            <person name="Sisk P."/>
            <person name="Sykes S."/>
            <person name="Wortman J."/>
            <person name="Nusbaum C."/>
            <person name="Birren B."/>
        </authorList>
    </citation>
    <scope>NUCLEOTIDE SEQUENCE [LARGE SCALE GENOMIC DNA]</scope>
    <source>
        <strain evidence="11">CM1001059</strain>
    </source>
</reference>
<feature type="region of interest" description="Disordered" evidence="9">
    <location>
        <begin position="559"/>
        <end position="589"/>
    </location>
</feature>
<dbReference type="GO" id="GO:0047326">
    <property type="term" value="F:inositol-1,3,4,6-tetrakisphosphate 5-kinase activity"/>
    <property type="evidence" value="ECO:0007669"/>
    <property type="project" value="RHEA"/>
</dbReference>
<evidence type="ECO:0000256" key="7">
    <source>
        <dbReference type="ARBA" id="ARBA00036525"/>
    </source>
</evidence>
<evidence type="ECO:0000256" key="5">
    <source>
        <dbReference type="ARBA" id="ARBA00022840"/>
    </source>
</evidence>
<keyword evidence="5" id="KW-0067">ATP-binding</keyword>
<reference evidence="10" key="2">
    <citation type="submission" date="2020-05" db="UniProtKB">
        <authorList>
            <consortium name="EnsemblMetazoa"/>
        </authorList>
    </citation>
    <scope>IDENTIFICATION</scope>
    <source>
        <strain evidence="10">CM1001059</strain>
    </source>
</reference>
<dbReference type="Gene3D" id="3.30.470.160">
    <property type="entry name" value="Inositol polyphosphate kinase"/>
    <property type="match status" value="2"/>
</dbReference>
<dbReference type="GO" id="GO:0005634">
    <property type="term" value="C:nucleus"/>
    <property type="evidence" value="ECO:0007669"/>
    <property type="project" value="TreeGrafter"/>
</dbReference>
<dbReference type="PANTHER" id="PTHR12400">
    <property type="entry name" value="INOSITOL POLYPHOSPHATE KINASE"/>
    <property type="match status" value="1"/>
</dbReference>
<evidence type="ECO:0000256" key="2">
    <source>
        <dbReference type="ARBA" id="ARBA00022679"/>
    </source>
</evidence>
<keyword evidence="11" id="KW-1185">Reference proteome</keyword>
<dbReference type="Proteomes" id="UP000075902">
    <property type="component" value="Unassembled WGS sequence"/>
</dbReference>
<dbReference type="PANTHER" id="PTHR12400:SF51">
    <property type="entry name" value="INOSITOL POLYPHOSPHATE MULTIKINASE"/>
    <property type="match status" value="1"/>
</dbReference>
<dbReference type="GO" id="GO:0005524">
    <property type="term" value="F:ATP binding"/>
    <property type="evidence" value="ECO:0007669"/>
    <property type="project" value="UniProtKB-KW"/>
</dbReference>
<evidence type="ECO:0000256" key="9">
    <source>
        <dbReference type="SAM" id="MobiDB-lite"/>
    </source>
</evidence>
<protein>
    <recommendedName>
        <fullName evidence="8">Kinase</fullName>
        <ecNumber evidence="8">2.7.-.-</ecNumber>
    </recommendedName>
</protein>
<keyword evidence="2 8" id="KW-0808">Transferase</keyword>
<dbReference type="GO" id="GO:0032958">
    <property type="term" value="P:inositol phosphate biosynthetic process"/>
    <property type="evidence" value="ECO:0007669"/>
    <property type="project" value="InterPro"/>
</dbReference>
<accession>A0A182TR19</accession>
<dbReference type="Pfam" id="PF03770">
    <property type="entry name" value="IPK"/>
    <property type="match status" value="2"/>
</dbReference>
<evidence type="ECO:0000256" key="8">
    <source>
        <dbReference type="RuleBase" id="RU363090"/>
    </source>
</evidence>